<gene>
    <name evidence="2" type="ORF">CDCA_CDCA20G4863</name>
</gene>
<keyword evidence="1" id="KW-1133">Transmembrane helix</keyword>
<keyword evidence="1" id="KW-0812">Transmembrane</keyword>
<sequence>MPKLRGTRVRVAHARVIVLGLVVVLLIVAAAWRQLTFSVSGTGLAAAMVAGRSRRVDRDDLAHLLGSVCALLVKHRQACRGQYRCLVNVVLRQPARWLQPPRPHPWWSLFAWTPSSWPPPPPPRAAVQRCRSTDSFWRITPAALERVAYANQCSRDGKFLWVQIAVRDDARLLVENVLYHLSLGVEHFIIHDYQSTDNLRQALRPLVEAGLVTHRLVDGRSTLLDAYAQGLQIARQESVRWLVALEPSEFFVSSRSSCISEILIRIEVQFPDTLGGYAVNRRAVYADAQLDAHDRLQPERSALSIGEANERIKSFGLVSRILAYRDRHQVEFNSAYQGLSPNGRMVTQAFQVPPDAEDAALLHYVARSPIDWLRTSLPERRGDADAVRLLRAWLSFPVATPLPGHRLTRALEDNVVRLRRALHNVSKLEEEHRWMG</sequence>
<evidence type="ECO:0008006" key="4">
    <source>
        <dbReference type="Google" id="ProtNLM"/>
    </source>
</evidence>
<evidence type="ECO:0000313" key="2">
    <source>
        <dbReference type="EMBL" id="KAK4538838.1"/>
    </source>
</evidence>
<evidence type="ECO:0000313" key="3">
    <source>
        <dbReference type="Proteomes" id="UP001301350"/>
    </source>
</evidence>
<dbReference type="AlphaFoldDB" id="A0AAV9J3C9"/>
<comment type="caution">
    <text evidence="2">The sequence shown here is derived from an EMBL/GenBank/DDBJ whole genome shotgun (WGS) entry which is preliminary data.</text>
</comment>
<dbReference type="EMBL" id="JANCYW010000020">
    <property type="protein sequence ID" value="KAK4538838.1"/>
    <property type="molecule type" value="Genomic_DNA"/>
</dbReference>
<keyword evidence="1" id="KW-0472">Membrane</keyword>
<dbReference type="Proteomes" id="UP001301350">
    <property type="component" value="Unassembled WGS sequence"/>
</dbReference>
<keyword evidence="3" id="KW-1185">Reference proteome</keyword>
<evidence type="ECO:0000256" key="1">
    <source>
        <dbReference type="SAM" id="Phobius"/>
    </source>
</evidence>
<feature type="transmembrane region" description="Helical" evidence="1">
    <location>
        <begin position="12"/>
        <end position="32"/>
    </location>
</feature>
<protein>
    <recommendedName>
        <fullName evidence="4">Glycosyltransferase family 92 protein</fullName>
    </recommendedName>
</protein>
<name>A0AAV9J3C9_CYACA</name>
<accession>A0AAV9J3C9</accession>
<dbReference type="Pfam" id="PF13704">
    <property type="entry name" value="Glyco_tranf_2_4"/>
    <property type="match status" value="1"/>
</dbReference>
<organism evidence="2 3">
    <name type="scientific">Cyanidium caldarium</name>
    <name type="common">Red alga</name>
    <dbReference type="NCBI Taxonomy" id="2771"/>
    <lineage>
        <taxon>Eukaryota</taxon>
        <taxon>Rhodophyta</taxon>
        <taxon>Bangiophyceae</taxon>
        <taxon>Cyanidiales</taxon>
        <taxon>Cyanidiaceae</taxon>
        <taxon>Cyanidium</taxon>
    </lineage>
</organism>
<reference evidence="2 3" key="1">
    <citation type="submission" date="2022-07" db="EMBL/GenBank/DDBJ databases">
        <title>Genome-wide signatures of adaptation to extreme environments.</title>
        <authorList>
            <person name="Cho C.H."/>
            <person name="Yoon H.S."/>
        </authorList>
    </citation>
    <scope>NUCLEOTIDE SEQUENCE [LARGE SCALE GENOMIC DNA]</scope>
    <source>
        <strain evidence="2 3">DBV 063 E5</strain>
    </source>
</reference>
<proteinExistence type="predicted"/>